<protein>
    <recommendedName>
        <fullName evidence="2">Tudor domain-containing protein</fullName>
    </recommendedName>
</protein>
<dbReference type="Gene3D" id="2.40.50.90">
    <property type="match status" value="1"/>
</dbReference>
<dbReference type="Gene3D" id="2.30.30.140">
    <property type="match status" value="1"/>
</dbReference>
<comment type="caution">
    <text evidence="3">The sequence shown here is derived from an EMBL/GenBank/DDBJ whole genome shotgun (WGS) entry which is preliminary data.</text>
</comment>
<dbReference type="Proteomes" id="UP000821853">
    <property type="component" value="Unassembled WGS sequence"/>
</dbReference>
<name>A0A9J6H7D7_HAELO</name>
<evidence type="ECO:0000313" key="4">
    <source>
        <dbReference type="Proteomes" id="UP000821853"/>
    </source>
</evidence>
<dbReference type="SUPFAM" id="SSF63748">
    <property type="entry name" value="Tudor/PWWP/MBT"/>
    <property type="match status" value="1"/>
</dbReference>
<dbReference type="VEuPathDB" id="VectorBase:HLOH_057729"/>
<dbReference type="PROSITE" id="PS50304">
    <property type="entry name" value="TUDOR"/>
    <property type="match status" value="1"/>
</dbReference>
<proteinExistence type="predicted"/>
<accession>A0A9J6H7D7</accession>
<dbReference type="Pfam" id="PF00567">
    <property type="entry name" value="TUDOR"/>
    <property type="match status" value="1"/>
</dbReference>
<feature type="region of interest" description="Disordered" evidence="1">
    <location>
        <begin position="239"/>
        <end position="259"/>
    </location>
</feature>
<feature type="compositionally biased region" description="Basic and acidic residues" evidence="1">
    <location>
        <begin position="311"/>
        <end position="329"/>
    </location>
</feature>
<feature type="domain" description="Tudor" evidence="2">
    <location>
        <begin position="25"/>
        <end position="84"/>
    </location>
</feature>
<dbReference type="OrthoDB" id="6506958at2759"/>
<sequence>MEGKKRHNKNACPLSGDDHVAGSSKMEIPPMFVRPATSCRWYRAQVREVLNEGQEAVVFFADYGDTGRFPTNQLLAVLPWMMLLPYQAVPCSLAGVRPEAEDGWAPTAGSTLEDFGYDGADNSRPLCLRVARRRRDGQGGGSSYEVLLFDSCEAGRASAADWLIQKGMAVATELPPLDFDWTVPHAPCQAVLVEGTRLARGTFLVPRHCSLHQHWILVVLERPEARGPLEGADCGLGRSAVTQEEEAASEGQTDSEDAKELACRMEMEEQMSRMFGEYNRFVLSRVCGLPKEVSGAAERVGATPSSPPRSTEVDPEKGCASEGSSEAHESQQVAPGDQVPTLDPVSDTGGRVRARGGREHVVCERLFARVKPKKTELVEKPGGIKLTLEKECPSLTWEFLTLQRKKVPRFRSHFNSRE</sequence>
<dbReference type="InterPro" id="IPR050621">
    <property type="entry name" value="Tudor_domain_containing"/>
</dbReference>
<organism evidence="3 4">
    <name type="scientific">Haemaphysalis longicornis</name>
    <name type="common">Bush tick</name>
    <dbReference type="NCBI Taxonomy" id="44386"/>
    <lineage>
        <taxon>Eukaryota</taxon>
        <taxon>Metazoa</taxon>
        <taxon>Ecdysozoa</taxon>
        <taxon>Arthropoda</taxon>
        <taxon>Chelicerata</taxon>
        <taxon>Arachnida</taxon>
        <taxon>Acari</taxon>
        <taxon>Parasitiformes</taxon>
        <taxon>Ixodida</taxon>
        <taxon>Ixodoidea</taxon>
        <taxon>Ixodidae</taxon>
        <taxon>Haemaphysalinae</taxon>
        <taxon>Haemaphysalis</taxon>
    </lineage>
</organism>
<dbReference type="AlphaFoldDB" id="A0A9J6H7D7"/>
<feature type="compositionally biased region" description="Acidic residues" evidence="1">
    <location>
        <begin position="243"/>
        <end position="255"/>
    </location>
</feature>
<evidence type="ECO:0000313" key="3">
    <source>
        <dbReference type="EMBL" id="KAH9382644.1"/>
    </source>
</evidence>
<evidence type="ECO:0000256" key="1">
    <source>
        <dbReference type="SAM" id="MobiDB-lite"/>
    </source>
</evidence>
<keyword evidence="4" id="KW-1185">Reference proteome</keyword>
<feature type="region of interest" description="Disordered" evidence="1">
    <location>
        <begin position="295"/>
        <end position="356"/>
    </location>
</feature>
<evidence type="ECO:0000259" key="2">
    <source>
        <dbReference type="PROSITE" id="PS50304"/>
    </source>
</evidence>
<dbReference type="PANTHER" id="PTHR22948:SF29">
    <property type="entry name" value="FI02030P-RELATED"/>
    <property type="match status" value="1"/>
</dbReference>
<reference evidence="3 4" key="1">
    <citation type="journal article" date="2020" name="Cell">
        <title>Large-Scale Comparative Analyses of Tick Genomes Elucidate Their Genetic Diversity and Vector Capacities.</title>
        <authorList>
            <consortium name="Tick Genome and Microbiome Consortium (TIGMIC)"/>
            <person name="Jia N."/>
            <person name="Wang J."/>
            <person name="Shi W."/>
            <person name="Du L."/>
            <person name="Sun Y."/>
            <person name="Zhan W."/>
            <person name="Jiang J.F."/>
            <person name="Wang Q."/>
            <person name="Zhang B."/>
            <person name="Ji P."/>
            <person name="Bell-Sakyi L."/>
            <person name="Cui X.M."/>
            <person name="Yuan T.T."/>
            <person name="Jiang B.G."/>
            <person name="Yang W.F."/>
            <person name="Lam T.T."/>
            <person name="Chang Q.C."/>
            <person name="Ding S.J."/>
            <person name="Wang X.J."/>
            <person name="Zhu J.G."/>
            <person name="Ruan X.D."/>
            <person name="Zhao L."/>
            <person name="Wei J.T."/>
            <person name="Ye R.Z."/>
            <person name="Que T.C."/>
            <person name="Du C.H."/>
            <person name="Zhou Y.H."/>
            <person name="Cheng J.X."/>
            <person name="Dai P.F."/>
            <person name="Guo W.B."/>
            <person name="Han X.H."/>
            <person name="Huang E.J."/>
            <person name="Li L.F."/>
            <person name="Wei W."/>
            <person name="Gao Y.C."/>
            <person name="Liu J.Z."/>
            <person name="Shao H.Z."/>
            <person name="Wang X."/>
            <person name="Wang C.C."/>
            <person name="Yang T.C."/>
            <person name="Huo Q.B."/>
            <person name="Li W."/>
            <person name="Chen H.Y."/>
            <person name="Chen S.E."/>
            <person name="Zhou L.G."/>
            <person name="Ni X.B."/>
            <person name="Tian J.H."/>
            <person name="Sheng Y."/>
            <person name="Liu T."/>
            <person name="Pan Y.S."/>
            <person name="Xia L.Y."/>
            <person name="Li J."/>
            <person name="Zhao F."/>
            <person name="Cao W.C."/>
        </authorList>
    </citation>
    <scope>NUCLEOTIDE SEQUENCE [LARGE SCALE GENOMIC DNA]</scope>
    <source>
        <strain evidence="3">HaeL-2018</strain>
    </source>
</reference>
<dbReference type="GO" id="GO:0005737">
    <property type="term" value="C:cytoplasm"/>
    <property type="evidence" value="ECO:0007669"/>
    <property type="project" value="UniProtKB-ARBA"/>
</dbReference>
<dbReference type="PANTHER" id="PTHR22948">
    <property type="entry name" value="TUDOR DOMAIN CONTAINING PROTEIN"/>
    <property type="match status" value="1"/>
</dbReference>
<gene>
    <name evidence="3" type="ORF">HPB48_023197</name>
</gene>
<dbReference type="EMBL" id="JABSTR010000078">
    <property type="protein sequence ID" value="KAH9382644.1"/>
    <property type="molecule type" value="Genomic_DNA"/>
</dbReference>
<dbReference type="InterPro" id="IPR035437">
    <property type="entry name" value="SNase_OB-fold_sf"/>
</dbReference>
<dbReference type="InterPro" id="IPR002999">
    <property type="entry name" value="Tudor"/>
</dbReference>